<dbReference type="AlphaFoldDB" id="A0A5N5CWM3"/>
<keyword evidence="2" id="KW-1185">Reference proteome</keyword>
<evidence type="ECO:0000313" key="1">
    <source>
        <dbReference type="EMBL" id="KAB2569702.1"/>
    </source>
</evidence>
<protein>
    <recommendedName>
        <fullName evidence="3">BTB domain-containing protein</fullName>
    </recommendedName>
</protein>
<evidence type="ECO:0000313" key="2">
    <source>
        <dbReference type="Proteomes" id="UP000325902"/>
    </source>
</evidence>
<proteinExistence type="predicted"/>
<sequence length="203" mass="22444">MGRKITIIDRDGNGYLLPYALFRQHKTINFCLLNPEPASTHSSLVFKLPNDPTAVAAMITFIHTSTLPIPHHIAARQDTLHFLAHVLILGEEYFSELAHTAYTAFEKHLGACASPHDLVGAIEVIYGDYFGTSSDTGVKDLLVRWTAQRFDGEVVGTARYEGLFLSLALDAFRTDLRKELKGLGRVVVDADLDSWDGESALDD</sequence>
<name>A0A5N5CWM3_9PEZI</name>
<dbReference type="EMBL" id="VCHE01000174">
    <property type="protein sequence ID" value="KAB2569702.1"/>
    <property type="molecule type" value="Genomic_DNA"/>
</dbReference>
<accession>A0A5N5CWM3</accession>
<comment type="caution">
    <text evidence="1">The sequence shown here is derived from an EMBL/GenBank/DDBJ whole genome shotgun (WGS) entry which is preliminary data.</text>
</comment>
<organism evidence="1 2">
    <name type="scientific">Lasiodiplodia theobromae</name>
    <dbReference type="NCBI Taxonomy" id="45133"/>
    <lineage>
        <taxon>Eukaryota</taxon>
        <taxon>Fungi</taxon>
        <taxon>Dikarya</taxon>
        <taxon>Ascomycota</taxon>
        <taxon>Pezizomycotina</taxon>
        <taxon>Dothideomycetes</taxon>
        <taxon>Dothideomycetes incertae sedis</taxon>
        <taxon>Botryosphaeriales</taxon>
        <taxon>Botryosphaeriaceae</taxon>
        <taxon>Lasiodiplodia</taxon>
    </lineage>
</organism>
<dbReference type="Proteomes" id="UP000325902">
    <property type="component" value="Unassembled WGS sequence"/>
</dbReference>
<evidence type="ECO:0008006" key="3">
    <source>
        <dbReference type="Google" id="ProtNLM"/>
    </source>
</evidence>
<reference evidence="1 2" key="1">
    <citation type="journal article" date="2019" name="Sci. Rep.">
        <title>A multi-omics analysis of the grapevine pathogen Lasiodiplodia theobromae reveals that temperature affects the expression of virulence- and pathogenicity-related genes.</title>
        <authorList>
            <person name="Felix C."/>
            <person name="Meneses R."/>
            <person name="Goncalves M.F.M."/>
            <person name="Tilleman L."/>
            <person name="Duarte A.S."/>
            <person name="Jorrin-Novo J.V."/>
            <person name="Van de Peer Y."/>
            <person name="Deforce D."/>
            <person name="Van Nieuwerburgh F."/>
            <person name="Esteves A.C."/>
            <person name="Alves A."/>
        </authorList>
    </citation>
    <scope>NUCLEOTIDE SEQUENCE [LARGE SCALE GENOMIC DNA]</scope>
    <source>
        <strain evidence="1 2">LA-SOL3</strain>
    </source>
</reference>
<gene>
    <name evidence="1" type="ORF">DBV05_g11618</name>
</gene>